<reference evidence="1" key="1">
    <citation type="submission" date="2023-08" db="EMBL/GenBank/DDBJ databases">
        <title>Draft sequence of the Babesia gibsoni genome.</title>
        <authorList>
            <person name="Yamagishi J.Y."/>
            <person name="Xuan X.X."/>
        </authorList>
    </citation>
    <scope>NUCLEOTIDE SEQUENCE</scope>
    <source>
        <strain evidence="1">Azabu</strain>
    </source>
</reference>
<evidence type="ECO:0000313" key="2">
    <source>
        <dbReference type="Proteomes" id="UP001230268"/>
    </source>
</evidence>
<name>A0AAD8PGH4_BABGI</name>
<accession>A0AAD8PGH4</accession>
<dbReference type="Proteomes" id="UP001230268">
    <property type="component" value="Unassembled WGS sequence"/>
</dbReference>
<protein>
    <submittedName>
        <fullName evidence="1">Uncharacterized protein</fullName>
    </submittedName>
</protein>
<proteinExistence type="predicted"/>
<dbReference type="AlphaFoldDB" id="A0AAD8PGH4"/>
<dbReference type="SUPFAM" id="SSF143503">
    <property type="entry name" value="PUG domain-like"/>
    <property type="match status" value="1"/>
</dbReference>
<gene>
    <name evidence="1" type="ORF">BgAZ_107340</name>
</gene>
<dbReference type="InterPro" id="IPR036339">
    <property type="entry name" value="PUB-like_dom_sf"/>
</dbReference>
<comment type="caution">
    <text evidence="1">The sequence shown here is derived from an EMBL/GenBank/DDBJ whole genome shotgun (WGS) entry which is preliminary data.</text>
</comment>
<dbReference type="EMBL" id="JAVEPI010000001">
    <property type="protein sequence ID" value="KAK1444828.1"/>
    <property type="molecule type" value="Genomic_DNA"/>
</dbReference>
<sequence>MTKLTDTQKDVEKLKRLVEKFLGSDDDELVGMYGEYQQFKALLNGLLSTIAKYRIQLNSNDENNVIFGPKTRKVVEELVRHYDKVYEIDEEHLVERFQEVEMVNALLNNQTADSGDDEEDNEAISILDETKQDLLRIQRAKEMSKYATNKIEAKLNGIQDSDIAISDPFYAVQQVYRNDPAVSLEDIINDIYQDNGDVFLEVLQNAANLLTQISKYPDEIGQRLIRINHDKFNEDFIRYPHAVAILKYSRFKIKHSDDVKEHLKESNLNDLKDEYFLYLKEPDMFTEYSAWKEWIDFLGATSSILQEFIVQYKLLMRVMKQQGDTIVSKAFSLATQSVADVQ</sequence>
<organism evidence="1 2">
    <name type="scientific">Babesia gibsoni</name>
    <dbReference type="NCBI Taxonomy" id="33632"/>
    <lineage>
        <taxon>Eukaryota</taxon>
        <taxon>Sar</taxon>
        <taxon>Alveolata</taxon>
        <taxon>Apicomplexa</taxon>
        <taxon>Aconoidasida</taxon>
        <taxon>Piroplasmida</taxon>
        <taxon>Babesiidae</taxon>
        <taxon>Babesia</taxon>
    </lineage>
</organism>
<evidence type="ECO:0000313" key="1">
    <source>
        <dbReference type="EMBL" id="KAK1444828.1"/>
    </source>
</evidence>
<keyword evidence="2" id="KW-1185">Reference proteome</keyword>